<dbReference type="STRING" id="54398.Ga0074115_12016"/>
<keyword evidence="7" id="KW-0234">DNA repair</keyword>
<dbReference type="Proteomes" id="UP000051276">
    <property type="component" value="Unassembled WGS sequence"/>
</dbReference>
<evidence type="ECO:0000313" key="13">
    <source>
        <dbReference type="Proteomes" id="UP000051276"/>
    </source>
</evidence>
<comment type="caution">
    <text evidence="11">The sequence shown here is derived from an EMBL/GenBank/DDBJ whole genome shotgun (WGS) entry which is preliminary data.</text>
</comment>
<dbReference type="CDD" id="cd10031">
    <property type="entry name" value="UDG-F5_TTUDGB_like"/>
    <property type="match status" value="1"/>
</dbReference>
<keyword evidence="3" id="KW-0227">DNA damage</keyword>
<evidence type="ECO:0000256" key="2">
    <source>
        <dbReference type="ARBA" id="ARBA00022723"/>
    </source>
</evidence>
<dbReference type="EMBL" id="LMXI01000559">
    <property type="protein sequence ID" value="KRT57364.1"/>
    <property type="molecule type" value="Genomic_DNA"/>
</dbReference>
<dbReference type="GO" id="GO:0033958">
    <property type="term" value="F:DNA-deoxyinosine glycosylase activity"/>
    <property type="evidence" value="ECO:0007669"/>
    <property type="project" value="InterPro"/>
</dbReference>
<dbReference type="InterPro" id="IPR044147">
    <property type="entry name" value="UdgB-like"/>
</dbReference>
<dbReference type="AlphaFoldDB" id="A0A0T5YY17"/>
<keyword evidence="4" id="KW-0378">Hydrolase</keyword>
<keyword evidence="14" id="KW-1185">Reference proteome</keyword>
<keyword evidence="6" id="KW-0411">Iron-sulfur</keyword>
<evidence type="ECO:0000256" key="7">
    <source>
        <dbReference type="ARBA" id="ARBA00023204"/>
    </source>
</evidence>
<evidence type="ECO:0000256" key="9">
    <source>
        <dbReference type="ARBA" id="ARBA00023887"/>
    </source>
</evidence>
<dbReference type="PANTHER" id="PTHR33693:SF3">
    <property type="entry name" value="TYPE-5 URACIL-DNA GLYCOSYLASE"/>
    <property type="match status" value="1"/>
</dbReference>
<accession>A0A0T5YY17</accession>
<dbReference type="PATRIC" id="fig|54398.3.peg.2233"/>
<dbReference type="InterPro" id="IPR005122">
    <property type="entry name" value="Uracil-DNA_glycosylase-like"/>
</dbReference>
<dbReference type="PANTHER" id="PTHR33693">
    <property type="entry name" value="TYPE-5 URACIL-DNA GLYCOSYLASE"/>
    <property type="match status" value="1"/>
</dbReference>
<reference evidence="13 14" key="1">
    <citation type="submission" date="2015-11" db="EMBL/GenBank/DDBJ databases">
        <title>The genome of Candidatus Endoriftia persephone in Ridgeia piscesae and population structure of the North Eastern Pacific vestimentiferan symbionts.</title>
        <authorList>
            <person name="Perez M."/>
            <person name="Juniper K.S."/>
        </authorList>
    </citation>
    <scope>NUCLEOTIDE SEQUENCE [LARGE SCALE GENOMIC DNA]</scope>
    <source>
        <strain evidence="12">Ind10</strain>
        <strain evidence="11">Ind11</strain>
    </source>
</reference>
<gene>
    <name evidence="11" type="ORF">Ga0074115_12016</name>
    <name evidence="12" type="ORF">Ga0076813_113513</name>
</gene>
<proteinExistence type="inferred from homology"/>
<evidence type="ECO:0000313" key="12">
    <source>
        <dbReference type="EMBL" id="KRT57364.1"/>
    </source>
</evidence>
<dbReference type="InterPro" id="IPR051536">
    <property type="entry name" value="UDG_Type-4/5"/>
</dbReference>
<dbReference type="GO" id="GO:0046872">
    <property type="term" value="F:metal ion binding"/>
    <property type="evidence" value="ECO:0007669"/>
    <property type="project" value="UniProtKB-KW"/>
</dbReference>
<evidence type="ECO:0000256" key="3">
    <source>
        <dbReference type="ARBA" id="ARBA00022763"/>
    </source>
</evidence>
<dbReference type="InterPro" id="IPR036895">
    <property type="entry name" value="Uracil-DNA_glycosylase-like_sf"/>
</dbReference>
<feature type="domain" description="Uracil-DNA glycosylase-like" evidence="10">
    <location>
        <begin position="32"/>
        <end position="199"/>
    </location>
</feature>
<organism evidence="11 14">
    <name type="scientific">endosymbiont of Ridgeia piscesae</name>
    <dbReference type="NCBI Taxonomy" id="54398"/>
    <lineage>
        <taxon>Bacteria</taxon>
        <taxon>Pseudomonadati</taxon>
        <taxon>Pseudomonadota</taxon>
        <taxon>Gammaproteobacteria</taxon>
        <taxon>sulfur-oxidizing symbionts</taxon>
    </lineage>
</organism>
<dbReference type="Gene3D" id="3.40.470.10">
    <property type="entry name" value="Uracil-DNA glycosylase-like domain"/>
    <property type="match status" value="1"/>
</dbReference>
<name>A0A0T5YY17_9GAMM</name>
<dbReference type="GO" id="GO:0006284">
    <property type="term" value="P:base-excision repair"/>
    <property type="evidence" value="ECO:0007669"/>
    <property type="project" value="InterPro"/>
</dbReference>
<evidence type="ECO:0000313" key="14">
    <source>
        <dbReference type="Proteomes" id="UP000051634"/>
    </source>
</evidence>
<protein>
    <recommendedName>
        <fullName evidence="9">Type-5 uracil-DNA glycosylase</fullName>
    </recommendedName>
</protein>
<dbReference type="SMART" id="SM00987">
    <property type="entry name" value="UreE_C"/>
    <property type="match status" value="1"/>
</dbReference>
<evidence type="ECO:0000256" key="4">
    <source>
        <dbReference type="ARBA" id="ARBA00022801"/>
    </source>
</evidence>
<evidence type="ECO:0000256" key="5">
    <source>
        <dbReference type="ARBA" id="ARBA00023004"/>
    </source>
</evidence>
<comment type="similarity">
    <text evidence="8">Belongs to the uracil-DNA glycosylase (UDG) superfamily. Type 5 (UDGb) family.</text>
</comment>
<keyword evidence="1" id="KW-0004">4Fe-4S</keyword>
<dbReference type="RefSeq" id="WP_057955539.1">
    <property type="nucleotide sequence ID" value="NZ_KQ556883.1"/>
</dbReference>
<dbReference type="SMART" id="SM00986">
    <property type="entry name" value="UDG"/>
    <property type="match status" value="1"/>
</dbReference>
<dbReference type="Proteomes" id="UP000051634">
    <property type="component" value="Unassembled WGS sequence"/>
</dbReference>
<evidence type="ECO:0000256" key="1">
    <source>
        <dbReference type="ARBA" id="ARBA00022485"/>
    </source>
</evidence>
<sequence>MFDLHCCRCDRLAAFLDQTRQDHPDYHCRPVAPFGDPAARLLLVGLAPGMHGANASGRPFTGDHAGILLYQTLHRYGFASRAESVAADDDLQLFDCRITNAVKCLPPQNKPQGVEINNCNHYLSQELASLEKGAVVLALGCIAHNAVLKASGQKLKAFAFGHAAEHRLPNGLRLLDSYHCSRYNTQTKRLTTAMFEQVFARARELLQTL</sequence>
<keyword evidence="2" id="KW-0479">Metal-binding</keyword>
<dbReference type="GO" id="GO:0051539">
    <property type="term" value="F:4 iron, 4 sulfur cluster binding"/>
    <property type="evidence" value="ECO:0007669"/>
    <property type="project" value="UniProtKB-KW"/>
</dbReference>
<evidence type="ECO:0000313" key="11">
    <source>
        <dbReference type="EMBL" id="KRT55540.1"/>
    </source>
</evidence>
<evidence type="ECO:0000256" key="8">
    <source>
        <dbReference type="ARBA" id="ARBA00023779"/>
    </source>
</evidence>
<dbReference type="Pfam" id="PF03167">
    <property type="entry name" value="UDG"/>
    <property type="match status" value="1"/>
</dbReference>
<evidence type="ECO:0000259" key="10">
    <source>
        <dbReference type="SMART" id="SM00986"/>
    </source>
</evidence>
<keyword evidence="5" id="KW-0408">Iron</keyword>
<dbReference type="SUPFAM" id="SSF52141">
    <property type="entry name" value="Uracil-DNA glycosylase-like"/>
    <property type="match status" value="1"/>
</dbReference>
<dbReference type="OrthoDB" id="5290748at2"/>
<dbReference type="EMBL" id="LDXT01000077">
    <property type="protein sequence ID" value="KRT55540.1"/>
    <property type="molecule type" value="Genomic_DNA"/>
</dbReference>
<dbReference type="GO" id="GO:0004844">
    <property type="term" value="F:uracil DNA N-glycosylase activity"/>
    <property type="evidence" value="ECO:0007669"/>
    <property type="project" value="InterPro"/>
</dbReference>
<evidence type="ECO:0000256" key="6">
    <source>
        <dbReference type="ARBA" id="ARBA00023014"/>
    </source>
</evidence>